<name>A0A369KKE7_9BACT</name>
<comment type="caution">
    <text evidence="2">The sequence shown here is derived from an EMBL/GenBank/DDBJ whole genome shotgun (WGS) entry which is preliminary data.</text>
</comment>
<keyword evidence="3" id="KW-1185">Reference proteome</keyword>
<reference evidence="2 3" key="1">
    <citation type="submission" date="2018-07" db="EMBL/GenBank/DDBJ databases">
        <title>Comparative genomics of the Candidatus Parilichlamydiaceae reveals evidence of convergent evolution and genome reduction in the phylum Chlamydiae.</title>
        <authorList>
            <person name="Taylor-Brown A."/>
            <person name="Polkinghorne A."/>
        </authorList>
    </citation>
    <scope>NUCLEOTIDE SEQUENCE [LARGE SCALE GENOMIC DNA]</scope>
    <source>
        <strain evidence="2 3">Hat2</strain>
    </source>
</reference>
<dbReference type="Proteomes" id="UP000253816">
    <property type="component" value="Unassembled WGS sequence"/>
</dbReference>
<dbReference type="AlphaFoldDB" id="A0A369KKE7"/>
<evidence type="ECO:0000256" key="1">
    <source>
        <dbReference type="SAM" id="Phobius"/>
    </source>
</evidence>
<gene>
    <name evidence="2" type="ORF">HAT2_00422</name>
</gene>
<accession>A0A369KKE7</accession>
<keyword evidence="1" id="KW-1133">Transmembrane helix</keyword>
<evidence type="ECO:0000313" key="3">
    <source>
        <dbReference type="Proteomes" id="UP000253816"/>
    </source>
</evidence>
<protein>
    <submittedName>
        <fullName evidence="2">Uncharacterized protein</fullName>
    </submittedName>
</protein>
<keyword evidence="1" id="KW-0472">Membrane</keyword>
<dbReference type="RefSeq" id="WP_147267488.1">
    <property type="nucleotide sequence ID" value="NZ_QQBG01000015.1"/>
</dbReference>
<keyword evidence="1" id="KW-0812">Transmembrane</keyword>
<dbReference type="EMBL" id="QQBG01000015">
    <property type="protein sequence ID" value="RDB31476.1"/>
    <property type="molecule type" value="Genomic_DNA"/>
</dbReference>
<evidence type="ECO:0000313" key="2">
    <source>
        <dbReference type="EMBL" id="RDB31476.1"/>
    </source>
</evidence>
<feature type="transmembrane region" description="Helical" evidence="1">
    <location>
        <begin position="61"/>
        <end position="82"/>
    </location>
</feature>
<proteinExistence type="predicted"/>
<organism evidence="2 3">
    <name type="scientific">Candidatus Similichlamydia laticola</name>
    <dbReference type="NCBI Taxonomy" id="2170265"/>
    <lineage>
        <taxon>Bacteria</taxon>
        <taxon>Pseudomonadati</taxon>
        <taxon>Chlamydiota</taxon>
        <taxon>Chlamydiia</taxon>
        <taxon>Parachlamydiales</taxon>
        <taxon>Candidatus Parilichlamydiaceae</taxon>
        <taxon>Candidatus Similichlamydia</taxon>
    </lineage>
</organism>
<sequence>MSFLLDHNNGSLFSFQVDSLDGYEFTDHNMRNDLDFHCFSSHLSRSLHHYLQLKGVSMKKLYGYLALGTCMFLTWYFPSVLLSARKPSSRLGGCFTLQIEPGEIREHLVTLPARSILRIEIPNRVMRNGLNWRITIPPPGVLSLKNQGVSKNRKKGASYTFLEFECGSSGHSEVNWSYKEPKQKGQDSVLRVEIMPRPY</sequence>